<dbReference type="PROSITE" id="PS00097">
    <property type="entry name" value="CARBAMOYLTRANSFERASE"/>
    <property type="match status" value="1"/>
</dbReference>
<dbReference type="GO" id="GO:0016597">
    <property type="term" value="F:amino acid binding"/>
    <property type="evidence" value="ECO:0007669"/>
    <property type="project" value="InterPro"/>
</dbReference>
<dbReference type="EC" id="2.1.3.3" evidence="2"/>
<reference evidence="6" key="1">
    <citation type="journal article" date="2006" name="Appl. Environ. Microbiol.">
        <title>Comparative genomics of DNA fragments from six Antarctic marine planktonic bacteria.</title>
        <authorList>
            <person name="Grzymski J.J."/>
            <person name="Carter B.J."/>
            <person name="DeLong E.F."/>
            <person name="Feldman R.A."/>
            <person name="Ghadiri A."/>
            <person name="Murray A.E."/>
        </authorList>
    </citation>
    <scope>NUCLEOTIDE SEQUENCE</scope>
</reference>
<dbReference type="AlphaFoldDB" id="Q2PYG5"/>
<dbReference type="Gene3D" id="3.40.50.1370">
    <property type="entry name" value="Aspartate/ornithine carbamoyltransferase"/>
    <property type="match status" value="2"/>
</dbReference>
<comment type="similarity">
    <text evidence="3">Belongs to the aspartate/ornithine carbamoyltransferase superfamily.</text>
</comment>
<dbReference type="GO" id="GO:0019240">
    <property type="term" value="P:citrulline biosynthetic process"/>
    <property type="evidence" value="ECO:0007669"/>
    <property type="project" value="TreeGrafter"/>
</dbReference>
<accession>Q2PYG5</accession>
<sequence>MRHLLEIDDLNPSELKKVIDLSLADTSPRVLDAKGVALIFEKPSGRTRNSMEMAVIQLGGHPVYIQPDELGIDVRETAEDVVRVMAGYHAVLAARVFDHGRLERMAATDVMPIVNLLSDEAHPMQALADLLTMEQEIGLSDVSRVAYVGDANNVWRSLAIGCSMLGIETSVASPPGYGPSDRDVDRVLSAGGKLTVTSDPIEAVQGSDVVYTDVWTSMGQESERSARIDAFGQYRVDASLMSRASSRSVFMHCLPVHRGEEVTDEVIEGPQSRVFVQAENRMHSARGLLVWLAQQVIPA</sequence>
<dbReference type="PRINTS" id="PR00100">
    <property type="entry name" value="AOTCASE"/>
</dbReference>
<evidence type="ECO:0000256" key="3">
    <source>
        <dbReference type="RuleBase" id="RU003634"/>
    </source>
</evidence>
<dbReference type="PRINTS" id="PR00102">
    <property type="entry name" value="OTCASE"/>
</dbReference>
<dbReference type="InterPro" id="IPR002292">
    <property type="entry name" value="Orn/put_carbamltrans"/>
</dbReference>
<dbReference type="InterPro" id="IPR006131">
    <property type="entry name" value="Asp_carbamoyltransf_Asp/Orn-bd"/>
</dbReference>
<dbReference type="Pfam" id="PF02729">
    <property type="entry name" value="OTCace_N"/>
    <property type="match status" value="1"/>
</dbReference>
<dbReference type="NCBIfam" id="NF001986">
    <property type="entry name" value="PRK00779.1"/>
    <property type="match status" value="1"/>
</dbReference>
<protein>
    <recommendedName>
        <fullName evidence="2">Ornithine carbamoyltransferase</fullName>
        <ecNumber evidence="2">2.1.3.3</ecNumber>
    </recommendedName>
</protein>
<dbReference type="GO" id="GO:0042450">
    <property type="term" value="P:L-arginine biosynthetic process via ornithine"/>
    <property type="evidence" value="ECO:0007669"/>
    <property type="project" value="UniProtKB-UniRule"/>
</dbReference>
<evidence type="ECO:0000313" key="6">
    <source>
        <dbReference type="EMBL" id="ABC25262.1"/>
    </source>
</evidence>
<dbReference type="InterPro" id="IPR006130">
    <property type="entry name" value="Asp/Orn_carbamoylTrfase"/>
</dbReference>
<dbReference type="PANTHER" id="PTHR45753:SF3">
    <property type="entry name" value="ORNITHINE TRANSCARBAMYLASE, MITOCHONDRIAL"/>
    <property type="match status" value="1"/>
</dbReference>
<organism evidence="6">
    <name type="scientific">uncultured marine bacterium Ant4E12</name>
    <dbReference type="NCBI Taxonomy" id="360424"/>
    <lineage>
        <taxon>Bacteria</taxon>
        <taxon>environmental samples</taxon>
    </lineage>
</organism>
<feature type="domain" description="Aspartate/ornithine carbamoyltransferase Asp/Orn-binding" evidence="4">
    <location>
        <begin position="144"/>
        <end position="292"/>
    </location>
</feature>
<evidence type="ECO:0000259" key="4">
    <source>
        <dbReference type="Pfam" id="PF00185"/>
    </source>
</evidence>
<feature type="domain" description="Aspartate/ornithine carbamoyltransferase carbamoyl-P binding" evidence="5">
    <location>
        <begin position="2"/>
        <end position="134"/>
    </location>
</feature>
<dbReference type="SUPFAM" id="SSF53671">
    <property type="entry name" value="Aspartate/ornithine carbamoyltransferase"/>
    <property type="match status" value="1"/>
</dbReference>
<dbReference type="GO" id="GO:0004585">
    <property type="term" value="F:ornithine carbamoyltransferase activity"/>
    <property type="evidence" value="ECO:0007669"/>
    <property type="project" value="UniProtKB-UniRule"/>
</dbReference>
<dbReference type="FunFam" id="3.40.50.1370:FF:000008">
    <property type="entry name" value="Ornithine carbamoyltransferase"/>
    <property type="match status" value="1"/>
</dbReference>
<evidence type="ECO:0000256" key="2">
    <source>
        <dbReference type="NCBIfam" id="TIGR00658"/>
    </source>
</evidence>
<keyword evidence="1 3" id="KW-0808">Transferase</keyword>
<name>Q2PYG5_9BACT</name>
<dbReference type="NCBIfam" id="TIGR00658">
    <property type="entry name" value="orni_carb_tr"/>
    <property type="match status" value="1"/>
</dbReference>
<dbReference type="InterPro" id="IPR036901">
    <property type="entry name" value="Asp/Orn_carbamoylTrfase_sf"/>
</dbReference>
<proteinExistence type="inferred from homology"/>
<dbReference type="PANTHER" id="PTHR45753">
    <property type="entry name" value="ORNITHINE CARBAMOYLTRANSFERASE, MITOCHONDRIAL"/>
    <property type="match status" value="1"/>
</dbReference>
<dbReference type="InterPro" id="IPR006132">
    <property type="entry name" value="Asp/Orn_carbamoyltranf_P-bd"/>
</dbReference>
<dbReference type="EMBL" id="DQ295238">
    <property type="protein sequence ID" value="ABC25262.1"/>
    <property type="molecule type" value="Genomic_DNA"/>
</dbReference>
<evidence type="ECO:0000256" key="1">
    <source>
        <dbReference type="ARBA" id="ARBA00022679"/>
    </source>
</evidence>
<evidence type="ECO:0000259" key="5">
    <source>
        <dbReference type="Pfam" id="PF02729"/>
    </source>
</evidence>
<dbReference type="Pfam" id="PF00185">
    <property type="entry name" value="OTCace"/>
    <property type="match status" value="1"/>
</dbReference>